<dbReference type="Proteomes" id="UP000282087">
    <property type="component" value="Unassembled WGS sequence"/>
</dbReference>
<accession>A0A3M6V960</accession>
<evidence type="ECO:0008006" key="6">
    <source>
        <dbReference type="Google" id="ProtNLM"/>
    </source>
</evidence>
<evidence type="ECO:0000313" key="3">
    <source>
        <dbReference type="EMBL" id="RQM11207.1"/>
    </source>
</evidence>
<dbReference type="EMBL" id="QKXF01000457">
    <property type="protein sequence ID" value="RQM11207.1"/>
    <property type="molecule type" value="Genomic_DNA"/>
</dbReference>
<evidence type="ECO:0000313" key="2">
    <source>
        <dbReference type="EMBL" id="RMX62491.1"/>
    </source>
</evidence>
<dbReference type="AlphaFoldDB" id="A0A3M6V960"/>
<organism evidence="2 4">
    <name type="scientific">Peronospora effusa</name>
    <dbReference type="NCBI Taxonomy" id="542832"/>
    <lineage>
        <taxon>Eukaryota</taxon>
        <taxon>Sar</taxon>
        <taxon>Stramenopiles</taxon>
        <taxon>Oomycota</taxon>
        <taxon>Peronosporomycetes</taxon>
        <taxon>Peronosporales</taxon>
        <taxon>Peronosporaceae</taxon>
        <taxon>Peronospora</taxon>
    </lineage>
</organism>
<dbReference type="PROSITE" id="PS51257">
    <property type="entry name" value="PROKAR_LIPOPROTEIN"/>
    <property type="match status" value="1"/>
</dbReference>
<comment type="caution">
    <text evidence="2">The sequence shown here is derived from an EMBL/GenBank/DDBJ whole genome shotgun (WGS) entry which is preliminary data.</text>
</comment>
<feature type="signal peptide" evidence="1">
    <location>
        <begin position="1"/>
        <end position="17"/>
    </location>
</feature>
<dbReference type="EMBL" id="QLLG01000605">
    <property type="protein sequence ID" value="RMX62491.1"/>
    <property type="molecule type" value="Genomic_DNA"/>
</dbReference>
<evidence type="ECO:0000256" key="1">
    <source>
        <dbReference type="SAM" id="SignalP"/>
    </source>
</evidence>
<dbReference type="VEuPathDB" id="FungiDB:DD237_008576"/>
<protein>
    <recommendedName>
        <fullName evidence="6">RxLR effector protein</fullName>
    </recommendedName>
</protein>
<sequence>MRLNLFLLLVTLTSIACDSIVATSKGLIQVKTLDANSQRERAYGIRRNLRGEVTGADIADGEERAFFNFQSLMAKGSISNFQNAALKMSKERYAAILEIVGRKYASLVNKFKKLHLKKQPSEEVAVLKKEKKTLTRTKRFKRSDDPVDVNTLTST</sequence>
<keyword evidence="1" id="KW-0732">Signal</keyword>
<reference evidence="4 5" key="1">
    <citation type="submission" date="2018-06" db="EMBL/GenBank/DDBJ databases">
        <title>Comparative genomics of downy mildews reveals potential adaptations to biotrophy.</title>
        <authorList>
            <person name="Fletcher K."/>
            <person name="Klosterman S.J."/>
            <person name="Derevnina L."/>
            <person name="Martin F."/>
            <person name="Koike S."/>
            <person name="Reyes Chin-Wo S."/>
            <person name="Mou B."/>
            <person name="Michelmore R."/>
        </authorList>
    </citation>
    <scope>NUCLEOTIDE SEQUENCE [LARGE SCALE GENOMIC DNA]</scope>
    <source>
        <strain evidence="3 5">R13</strain>
        <strain evidence="2 4">R14</strain>
    </source>
</reference>
<dbReference type="Proteomes" id="UP000286097">
    <property type="component" value="Unassembled WGS sequence"/>
</dbReference>
<evidence type="ECO:0000313" key="5">
    <source>
        <dbReference type="Proteomes" id="UP000286097"/>
    </source>
</evidence>
<feature type="chain" id="PRO_5036085709" description="RxLR effector protein" evidence="1">
    <location>
        <begin position="18"/>
        <end position="155"/>
    </location>
</feature>
<evidence type="ECO:0000313" key="4">
    <source>
        <dbReference type="Proteomes" id="UP000282087"/>
    </source>
</evidence>
<gene>
    <name evidence="3" type="ORF">DD237_008576</name>
    <name evidence="2" type="ORF">DD238_008519</name>
</gene>
<proteinExistence type="predicted"/>
<name>A0A3M6V960_9STRA</name>
<keyword evidence="4" id="KW-1185">Reference proteome</keyword>